<dbReference type="AlphaFoldDB" id="A8IMY0"/>
<evidence type="ECO:0000313" key="3">
    <source>
        <dbReference type="Proteomes" id="UP000000270"/>
    </source>
</evidence>
<dbReference type="Pfam" id="PF01722">
    <property type="entry name" value="BolA"/>
    <property type="match status" value="1"/>
</dbReference>
<dbReference type="Proteomes" id="UP000000270">
    <property type="component" value="Chromosome"/>
</dbReference>
<dbReference type="PANTHER" id="PTHR46230">
    <property type="match status" value="1"/>
</dbReference>
<comment type="similarity">
    <text evidence="1">Belongs to the BolA/IbaG family.</text>
</comment>
<keyword evidence="3" id="KW-1185">Reference proteome</keyword>
<dbReference type="InterPro" id="IPR036065">
    <property type="entry name" value="BolA-like_sf"/>
</dbReference>
<evidence type="ECO:0008006" key="4">
    <source>
        <dbReference type="Google" id="ProtNLM"/>
    </source>
</evidence>
<evidence type="ECO:0000256" key="1">
    <source>
        <dbReference type="RuleBase" id="RU003860"/>
    </source>
</evidence>
<dbReference type="STRING" id="438753.AZC_3676"/>
<name>A8IMY0_AZOC5</name>
<dbReference type="KEGG" id="azc:AZC_3676"/>
<organism evidence="2 3">
    <name type="scientific">Azorhizobium caulinodans (strain ATCC 43989 / DSM 5975 / JCM 20966 / LMG 6465 / NBRC 14845 / NCIMB 13405 / ORS 571)</name>
    <dbReference type="NCBI Taxonomy" id="438753"/>
    <lineage>
        <taxon>Bacteria</taxon>
        <taxon>Pseudomonadati</taxon>
        <taxon>Pseudomonadota</taxon>
        <taxon>Alphaproteobacteria</taxon>
        <taxon>Hyphomicrobiales</taxon>
        <taxon>Xanthobacteraceae</taxon>
        <taxon>Azorhizobium</taxon>
    </lineage>
</organism>
<dbReference type="GO" id="GO:0016226">
    <property type="term" value="P:iron-sulfur cluster assembly"/>
    <property type="evidence" value="ECO:0007669"/>
    <property type="project" value="TreeGrafter"/>
</dbReference>
<protein>
    <recommendedName>
        <fullName evidence="4">BolA family transcriptional regulator</fullName>
    </recommendedName>
</protein>
<gene>
    <name evidence="2" type="ordered locus">AZC_3676</name>
</gene>
<dbReference type="eggNOG" id="COG0271">
    <property type="taxonomic scope" value="Bacteria"/>
</dbReference>
<accession>A8IMY0</accession>
<dbReference type="Gene3D" id="3.30.300.90">
    <property type="entry name" value="BolA-like"/>
    <property type="match status" value="1"/>
</dbReference>
<dbReference type="SUPFAM" id="SSF82657">
    <property type="entry name" value="BolA-like"/>
    <property type="match status" value="1"/>
</dbReference>
<dbReference type="RefSeq" id="WP_012172199.1">
    <property type="nucleotide sequence ID" value="NC_009937.1"/>
</dbReference>
<dbReference type="InterPro" id="IPR002634">
    <property type="entry name" value="BolA"/>
</dbReference>
<reference evidence="3" key="2">
    <citation type="submission" date="2007-04" db="EMBL/GenBank/DDBJ databases">
        <title>Complete genome sequence of the nitrogen-fixing bacterium Azorhizobium caulinodans ORS571.</title>
        <authorList>
            <person name="Lee K.B."/>
            <person name="Backer P.D."/>
            <person name="Aono T."/>
            <person name="Liu C.T."/>
            <person name="Suzuki S."/>
            <person name="Suzuki T."/>
            <person name="Kaneko T."/>
            <person name="Yamada M."/>
            <person name="Tabata S."/>
            <person name="Kupfer D.M."/>
            <person name="Najar F.Z."/>
            <person name="Wiley G.B."/>
            <person name="Roe B."/>
            <person name="Binnewies T."/>
            <person name="Ussery D."/>
            <person name="Vereecke D."/>
            <person name="Gevers D."/>
            <person name="Holsters M."/>
            <person name="Oyaizu H."/>
        </authorList>
    </citation>
    <scope>NUCLEOTIDE SEQUENCE [LARGE SCALE GENOMIC DNA]</scope>
    <source>
        <strain evidence="3">ATCC 43989 / DSM 5975 / JCM 20966 / LMG 6465 / NBRC 14845 / NCIMB 13405 / ORS 571</strain>
    </source>
</reference>
<reference evidence="2 3" key="5">
    <citation type="journal article" date="2010" name="Appl. Environ. Microbiol.">
        <title>phrR-like gene praR of Azorhizobium caulinodans ORS571 is essential for symbiosis with Sesbania rostrata and is involved in expression of reb genes.</title>
        <authorList>
            <person name="Akiba N."/>
            <person name="Aono T."/>
            <person name="Toyazaki H."/>
            <person name="Sato S."/>
            <person name="Oyaizu H."/>
        </authorList>
    </citation>
    <scope>NUCLEOTIDE SEQUENCE [LARGE SCALE GENOMIC DNA]</scope>
    <source>
        <strain evidence="3">ATCC 43989 / DSM 5975 / JCM 20966 / LMG 6465 / NBRC 14845 / NCIMB 13405 / ORS 571</strain>
    </source>
</reference>
<dbReference type="PIRSF" id="PIRSF003113">
    <property type="entry name" value="BolA"/>
    <property type="match status" value="1"/>
</dbReference>
<evidence type="ECO:0000313" key="2">
    <source>
        <dbReference type="EMBL" id="BAF89674.1"/>
    </source>
</evidence>
<reference evidence="2 3" key="3">
    <citation type="journal article" date="2008" name="BMC Genomics">
        <title>The genome of the versatile nitrogen fixer Azorhizobium caulinodans ORS571.</title>
        <authorList>
            <person name="Lee KB."/>
            <person name="Backer P.D."/>
            <person name="Aono T."/>
            <person name="Liu CT."/>
            <person name="Suzuki S."/>
            <person name="Suzuki T."/>
            <person name="Kaneko T."/>
            <person name="Yamada M."/>
            <person name="Tabata S."/>
            <person name="Kupfer D.M."/>
            <person name="Najar F.Z."/>
            <person name="Wiley G.B."/>
            <person name="Roe B."/>
            <person name="Binnewies T.T."/>
            <person name="Ussery D.W."/>
            <person name="D'Haeze W."/>
            <person name="Herder J.D."/>
            <person name="Gevers D."/>
            <person name="Vereecke D."/>
            <person name="Holsters M."/>
            <person name="Oyaizu H."/>
        </authorList>
    </citation>
    <scope>NUCLEOTIDE SEQUENCE [LARGE SCALE GENOMIC DNA]</scope>
    <source>
        <strain evidence="3">ATCC 43989 / DSM 5975 / JCM 20966 / LMG 6465 / NBRC 14845 / NCIMB 13405 / ORS 571</strain>
    </source>
</reference>
<dbReference type="PANTHER" id="PTHR46230:SF7">
    <property type="entry name" value="BOLA-LIKE PROTEIN 1"/>
    <property type="match status" value="1"/>
</dbReference>
<reference evidence="2 3" key="1">
    <citation type="journal article" date="2007" name="Appl. Environ. Microbiol.">
        <title>Rhizobial factors required for stem nodule maturation and maintenance in Sesbania rostrata-Azorhizobium caulinodans ORS571 symbiosis.</title>
        <authorList>
            <person name="Suzuki S."/>
            <person name="Aono T."/>
            <person name="Lee KB."/>
            <person name="Suzuki T."/>
            <person name="Liu CT."/>
            <person name="Miwa H."/>
            <person name="Wakao S."/>
            <person name="Iki T."/>
            <person name="Oyaizu H."/>
        </authorList>
    </citation>
    <scope>NUCLEOTIDE SEQUENCE [LARGE SCALE GENOMIC DNA]</scope>
    <source>
        <strain evidence="3">ATCC 43989 / DSM 5975 / JCM 20966 / LMG 6465 / NBRC 14845 / NCIMB 13405 / ORS 571</strain>
    </source>
</reference>
<proteinExistence type="inferred from homology"/>
<sequence>MSDAHLDQIRTALAAGLSPISLEVEDESHRHAGHAHNRARPDGGITHLRVRVVSEAFRGKSRIDRHRLVNGLLAGEIAGGLHALAIDAKAPGE</sequence>
<reference evidence="2 3" key="4">
    <citation type="journal article" date="2009" name="Appl. Environ. Microbiol.">
        <title>Comparative genome-wide transcriptional profiling of Azorhizobium caulinodans ORS571 grown under free-living and symbiotic conditions.</title>
        <authorList>
            <person name="Tsukada S."/>
            <person name="Aono T."/>
            <person name="Akiba N."/>
            <person name="Lee KB."/>
            <person name="Liu CT."/>
            <person name="Toyazaki H."/>
            <person name="Oyaizu H."/>
        </authorList>
    </citation>
    <scope>NUCLEOTIDE SEQUENCE [LARGE SCALE GENOMIC DNA]</scope>
    <source>
        <strain evidence="3">ATCC 43989 / DSM 5975 / JCM 20966 / LMG 6465 / NBRC 14845 / NCIMB 13405 / ORS 571</strain>
    </source>
</reference>
<dbReference type="HOGENOM" id="CLU_109462_2_1_5"/>
<dbReference type="EMBL" id="AP009384">
    <property type="protein sequence ID" value="BAF89674.1"/>
    <property type="molecule type" value="Genomic_DNA"/>
</dbReference>
<reference evidence="2 3" key="6">
    <citation type="journal article" date="2011" name="Appl. Environ. Microbiol.">
        <title>Involvement of the azorhizobial chromosome partition gene (parA) in the onset of bacteroid differentiation during Sesbania rostrata stem nodule development.</title>
        <authorList>
            <person name="Liu CT."/>
            <person name="Lee KB."/>
            <person name="Wang YS."/>
            <person name="Peng MH."/>
            <person name="Lee KT."/>
            <person name="Suzuki S."/>
            <person name="Suzuki T."/>
            <person name="Oyaizu H."/>
        </authorList>
    </citation>
    <scope>NUCLEOTIDE SEQUENCE [LARGE SCALE GENOMIC DNA]</scope>
    <source>
        <strain evidence="3">ATCC 43989 / DSM 5975 / JCM 20966 / LMG 6465 / NBRC 14845 / NCIMB 13405 / ORS 571</strain>
    </source>
</reference>